<comment type="caution">
    <text evidence="1">The sequence shown here is derived from an EMBL/GenBank/DDBJ whole genome shotgun (WGS) entry which is preliminary data.</text>
</comment>
<reference evidence="1 2" key="1">
    <citation type="submission" date="2021-06" db="EMBL/GenBank/DDBJ databases">
        <title>Caerostris darwini draft genome.</title>
        <authorList>
            <person name="Kono N."/>
            <person name="Arakawa K."/>
        </authorList>
    </citation>
    <scope>NUCLEOTIDE SEQUENCE [LARGE SCALE GENOMIC DNA]</scope>
</reference>
<evidence type="ECO:0000313" key="2">
    <source>
        <dbReference type="Proteomes" id="UP001054837"/>
    </source>
</evidence>
<gene>
    <name evidence="1" type="ORF">CDAR_118791</name>
</gene>
<proteinExistence type="predicted"/>
<dbReference type="AlphaFoldDB" id="A0AAV4TTL8"/>
<accession>A0AAV4TTL8</accession>
<evidence type="ECO:0000313" key="1">
    <source>
        <dbReference type="EMBL" id="GIY48534.1"/>
    </source>
</evidence>
<name>A0AAV4TTL8_9ARAC</name>
<dbReference type="EMBL" id="BPLQ01010127">
    <property type="protein sequence ID" value="GIY48534.1"/>
    <property type="molecule type" value="Genomic_DNA"/>
</dbReference>
<organism evidence="1 2">
    <name type="scientific">Caerostris darwini</name>
    <dbReference type="NCBI Taxonomy" id="1538125"/>
    <lineage>
        <taxon>Eukaryota</taxon>
        <taxon>Metazoa</taxon>
        <taxon>Ecdysozoa</taxon>
        <taxon>Arthropoda</taxon>
        <taxon>Chelicerata</taxon>
        <taxon>Arachnida</taxon>
        <taxon>Araneae</taxon>
        <taxon>Araneomorphae</taxon>
        <taxon>Entelegynae</taxon>
        <taxon>Araneoidea</taxon>
        <taxon>Araneidae</taxon>
        <taxon>Caerostris</taxon>
    </lineage>
</organism>
<sequence length="130" mass="14874">MIHLGISKRLQTLQTSCPSSVHFKQISEIPRCNVHSKIPIKNKTFPIPIHPCPITIRTIKKTPSSFHFLQTISASWTHRCDRKRASRKDVKKGCVPIDRLVEDGRKREEGWGNWGNRLLTPSGYYGRSPS</sequence>
<keyword evidence="2" id="KW-1185">Reference proteome</keyword>
<dbReference type="Proteomes" id="UP001054837">
    <property type="component" value="Unassembled WGS sequence"/>
</dbReference>
<protein>
    <submittedName>
        <fullName evidence="1">Uncharacterized protein</fullName>
    </submittedName>
</protein>